<organism evidence="2 3">
    <name type="scientific">Protea cynaroides</name>
    <dbReference type="NCBI Taxonomy" id="273540"/>
    <lineage>
        <taxon>Eukaryota</taxon>
        <taxon>Viridiplantae</taxon>
        <taxon>Streptophyta</taxon>
        <taxon>Embryophyta</taxon>
        <taxon>Tracheophyta</taxon>
        <taxon>Spermatophyta</taxon>
        <taxon>Magnoliopsida</taxon>
        <taxon>Proteales</taxon>
        <taxon>Proteaceae</taxon>
        <taxon>Protea</taxon>
    </lineage>
</organism>
<keyword evidence="1" id="KW-0472">Membrane</keyword>
<evidence type="ECO:0000256" key="1">
    <source>
        <dbReference type="SAM" id="Phobius"/>
    </source>
</evidence>
<dbReference type="Proteomes" id="UP001141806">
    <property type="component" value="Unassembled WGS sequence"/>
</dbReference>
<reference evidence="2" key="1">
    <citation type="journal article" date="2023" name="Plant J.">
        <title>The genome of the king protea, Protea cynaroides.</title>
        <authorList>
            <person name="Chang J."/>
            <person name="Duong T.A."/>
            <person name="Schoeman C."/>
            <person name="Ma X."/>
            <person name="Roodt D."/>
            <person name="Barker N."/>
            <person name="Li Z."/>
            <person name="Van de Peer Y."/>
            <person name="Mizrachi E."/>
        </authorList>
    </citation>
    <scope>NUCLEOTIDE SEQUENCE</scope>
    <source>
        <tissue evidence="2">Young leaves</tissue>
    </source>
</reference>
<dbReference type="EMBL" id="JAMYWD010000012">
    <property type="protein sequence ID" value="KAJ4949972.1"/>
    <property type="molecule type" value="Genomic_DNA"/>
</dbReference>
<evidence type="ECO:0000313" key="2">
    <source>
        <dbReference type="EMBL" id="KAJ4949972.1"/>
    </source>
</evidence>
<dbReference type="AlphaFoldDB" id="A0A9Q0GLC2"/>
<proteinExistence type="predicted"/>
<sequence>MKSSEISISGILRESFRIYHRNGKLMVFITVLIQFTFSFLAMANIYTLQPFISGLFTKAIQLQHRNTRNHKHFKASLRMEKEIILITAVEFIFLIAYSTALMCSVVATTYLAATSYRRKAFDFKELLWKFQRTCAKPMISWFIVSQLGVGYTVQVLSLLSIFLVLTNGSFIFALLGVALIFLSLFFNLYVAGVWMLGLVNSVLENVYEVQTVGEDDELIEGRLVRGSFINILFLLLTAIIFLCFKLRGSKEISAPGLVTVLIMVNMICLVKIFSFIAYTVFYFRCKKIYGEQQVGVKTGNCRIINGSAHVSEALT</sequence>
<gene>
    <name evidence="2" type="ORF">NE237_026804</name>
</gene>
<feature type="transmembrane region" description="Helical" evidence="1">
    <location>
        <begin position="134"/>
        <end position="153"/>
    </location>
</feature>
<protein>
    <submittedName>
        <fullName evidence="2">Uncharacterized protein</fullName>
    </submittedName>
</protein>
<feature type="transmembrane region" description="Helical" evidence="1">
    <location>
        <begin position="223"/>
        <end position="244"/>
    </location>
</feature>
<keyword evidence="1" id="KW-0812">Transmembrane</keyword>
<dbReference type="PANTHER" id="PTHR33133">
    <property type="entry name" value="OS08G0107100 PROTEIN-RELATED"/>
    <property type="match status" value="1"/>
</dbReference>
<evidence type="ECO:0000313" key="3">
    <source>
        <dbReference type="Proteomes" id="UP001141806"/>
    </source>
</evidence>
<accession>A0A9Q0GLC2</accession>
<feature type="transmembrane region" description="Helical" evidence="1">
    <location>
        <begin position="25"/>
        <end position="46"/>
    </location>
</feature>
<feature type="transmembrane region" description="Helical" evidence="1">
    <location>
        <begin position="256"/>
        <end position="283"/>
    </location>
</feature>
<comment type="caution">
    <text evidence="2">The sequence shown here is derived from an EMBL/GenBank/DDBJ whole genome shotgun (WGS) entry which is preliminary data.</text>
</comment>
<keyword evidence="1" id="KW-1133">Transmembrane helix</keyword>
<dbReference type="OrthoDB" id="777403at2759"/>
<feature type="transmembrane region" description="Helical" evidence="1">
    <location>
        <begin position="83"/>
        <end position="113"/>
    </location>
</feature>
<dbReference type="PANTHER" id="PTHR33133:SF1">
    <property type="entry name" value="EXPRESSED PROTEIN-RELATED"/>
    <property type="match status" value="1"/>
</dbReference>
<keyword evidence="3" id="KW-1185">Reference proteome</keyword>
<name>A0A9Q0GLC2_9MAGN</name>